<reference evidence="2" key="1">
    <citation type="journal article" date="2020" name="mSystems">
        <title>Genome- and Community-Level Interaction Insights into Carbon Utilization and Element Cycling Functions of Hydrothermarchaeota in Hydrothermal Sediment.</title>
        <authorList>
            <person name="Zhou Z."/>
            <person name="Liu Y."/>
            <person name="Xu W."/>
            <person name="Pan J."/>
            <person name="Luo Z.H."/>
            <person name="Li M."/>
        </authorList>
    </citation>
    <scope>NUCLEOTIDE SEQUENCE [LARGE SCALE GENOMIC DNA]</scope>
    <source>
        <strain evidence="2">SpSt-1116</strain>
    </source>
</reference>
<sequence>MHTNVRLPAKGGDVEVDVWAVKNVRGAQFRVYVSCKNWDKDVDRTVVDQEFGRVLQLYQLPHLRILVAKGLTEHARKAAFDDGFFVVELGERASSENAQEIYDAVRERLKEIFIGIAPDRIVRAVDRLKEALRELEGLM</sequence>
<feature type="domain" description="Restriction endonuclease type IV Mrr" evidence="1">
    <location>
        <begin position="5"/>
        <end position="79"/>
    </location>
</feature>
<dbReference type="GO" id="GO:0004519">
    <property type="term" value="F:endonuclease activity"/>
    <property type="evidence" value="ECO:0007669"/>
    <property type="project" value="InterPro"/>
</dbReference>
<dbReference type="GO" id="GO:0003677">
    <property type="term" value="F:DNA binding"/>
    <property type="evidence" value="ECO:0007669"/>
    <property type="project" value="InterPro"/>
</dbReference>
<dbReference type="Pfam" id="PF04471">
    <property type="entry name" value="Mrr_cat"/>
    <property type="match status" value="1"/>
</dbReference>
<protein>
    <recommendedName>
        <fullName evidence="1">Restriction endonuclease type IV Mrr domain-containing protein</fullName>
    </recommendedName>
</protein>
<gene>
    <name evidence="2" type="ORF">ENM78_02180</name>
</gene>
<dbReference type="EMBL" id="DRZC01000031">
    <property type="protein sequence ID" value="HHQ80258.1"/>
    <property type="molecule type" value="Genomic_DNA"/>
</dbReference>
<dbReference type="GO" id="GO:0009307">
    <property type="term" value="P:DNA restriction-modification system"/>
    <property type="evidence" value="ECO:0007669"/>
    <property type="project" value="InterPro"/>
</dbReference>
<name>A0A7J3ZJM4_9CREN</name>
<accession>A0A7J3ZJM4</accession>
<evidence type="ECO:0000313" key="2">
    <source>
        <dbReference type="EMBL" id="HHQ80258.1"/>
    </source>
</evidence>
<evidence type="ECO:0000259" key="1">
    <source>
        <dbReference type="Pfam" id="PF04471"/>
    </source>
</evidence>
<organism evidence="2">
    <name type="scientific">Fervidicoccus fontis</name>
    <dbReference type="NCBI Taxonomy" id="683846"/>
    <lineage>
        <taxon>Archaea</taxon>
        <taxon>Thermoproteota</taxon>
        <taxon>Thermoprotei</taxon>
        <taxon>Fervidicoccales</taxon>
        <taxon>Fervidicoccaceae</taxon>
        <taxon>Fervidicoccus</taxon>
    </lineage>
</organism>
<proteinExistence type="predicted"/>
<dbReference type="InterPro" id="IPR007560">
    <property type="entry name" value="Restrct_endonuc_IV_Mrr"/>
</dbReference>
<comment type="caution">
    <text evidence="2">The sequence shown here is derived from an EMBL/GenBank/DDBJ whole genome shotgun (WGS) entry which is preliminary data.</text>
</comment>
<dbReference type="AlphaFoldDB" id="A0A7J3ZJM4"/>
<dbReference type="InterPro" id="IPR011335">
    <property type="entry name" value="Restrct_endonuc-II-like"/>
</dbReference>
<dbReference type="SUPFAM" id="SSF52980">
    <property type="entry name" value="Restriction endonuclease-like"/>
    <property type="match status" value="1"/>
</dbReference>